<accession>Q6RXD8</accession>
<feature type="compositionally biased region" description="Basic and acidic residues" evidence="1">
    <location>
        <begin position="77"/>
        <end position="88"/>
    </location>
</feature>
<keyword evidence="2" id="KW-1133">Transmembrane helix</keyword>
<organism evidence="3">
    <name type="scientific">Human cytomegalovirus</name>
    <name type="common">HHV-5</name>
    <name type="synonym">Human herpesvirus 5</name>
    <dbReference type="NCBI Taxonomy" id="10359"/>
    <lineage>
        <taxon>Viruses</taxon>
        <taxon>Duplodnaviria</taxon>
        <taxon>Heunggongvirae</taxon>
        <taxon>Peploviricota</taxon>
        <taxon>Herviviricetes</taxon>
        <taxon>Herpesvirales</taxon>
        <taxon>Orthoherpesviridae</taxon>
        <taxon>Betaherpesvirinae</taxon>
        <taxon>Cytomegalovirus</taxon>
        <taxon>Cytomegalovirus humanbeta5</taxon>
    </lineage>
</organism>
<proteinExistence type="predicted"/>
<gene>
    <name evidence="3" type="primary">ORF7</name>
</gene>
<organismHost>
    <name type="scientific">Homo sapiens</name>
    <name type="common">Human</name>
    <dbReference type="NCBI Taxonomy" id="9606"/>
</organismHost>
<feature type="transmembrane region" description="Helical" evidence="2">
    <location>
        <begin position="7"/>
        <end position="30"/>
    </location>
</feature>
<keyword evidence="2" id="KW-0812">Transmembrane</keyword>
<protein>
    <submittedName>
        <fullName evidence="3">ORF7</fullName>
    </submittedName>
</protein>
<reference evidence="3" key="1">
    <citation type="submission" date="2003-11" db="EMBL/GenBank/DDBJ databases">
        <title>Differences in the Nucleotide Sequences between the AD169 and Toledo Strains of Human Cytomegalovirus.</title>
        <authorList>
            <person name="Brondke H."/>
            <person name="Schmitz B."/>
            <person name="Shenk T."/>
            <person name="Doerfler W."/>
        </authorList>
    </citation>
    <scope>NUCLEOTIDE SEQUENCE</scope>
    <source>
        <strain evidence="3">Toledo</strain>
    </source>
</reference>
<keyword evidence="2" id="KW-0472">Membrane</keyword>
<feature type="region of interest" description="Disordered" evidence="1">
    <location>
        <begin position="67"/>
        <end position="88"/>
    </location>
</feature>
<evidence type="ECO:0000256" key="2">
    <source>
        <dbReference type="SAM" id="Phobius"/>
    </source>
</evidence>
<sequence>MSMSPSLVRVAAGSSVLEVFIIVVVVLLFAEATAFQAVVVTERSDFFAGGCGQRLVLDTTATASAKVADGATRRKHGPYEKEHAERPADAGAVFVAEEGIVLHDGVDEAAESKEGAQVVAELHLDVLKKDGLDQ</sequence>
<dbReference type="EMBL" id="AH013698">
    <property type="protein sequence ID" value="AAS48985.1"/>
    <property type="molecule type" value="Genomic_DNA"/>
</dbReference>
<evidence type="ECO:0000256" key="1">
    <source>
        <dbReference type="SAM" id="MobiDB-lite"/>
    </source>
</evidence>
<name>Q6RXD8_HCMV</name>
<evidence type="ECO:0000313" key="3">
    <source>
        <dbReference type="EMBL" id="AAS48985.1"/>
    </source>
</evidence>